<keyword evidence="1" id="KW-0732">Signal</keyword>
<accession>A0A7J6M9P4</accession>
<dbReference type="AlphaFoldDB" id="A0A7J6M9P4"/>
<evidence type="ECO:0000313" key="2">
    <source>
        <dbReference type="EMBL" id="KAF4668312.1"/>
    </source>
</evidence>
<sequence length="141" mass="16001">MTSAYLLLICTIVIGNAFVFPDGVYRSQPGGHNWIDMVCEFSRADKSVDINIRCNPNASYFGGLFYVYELEGYPKVEIYHSSLYDIPYRAMLWEYNEHCGPVKASALRDDLAVFGYFTDTLGLMTTIDDLAVPLHPQYFGE</sequence>
<feature type="signal peptide" evidence="1">
    <location>
        <begin position="1"/>
        <end position="17"/>
    </location>
</feature>
<evidence type="ECO:0000313" key="3">
    <source>
        <dbReference type="Proteomes" id="UP000591131"/>
    </source>
</evidence>
<reference evidence="2 3" key="1">
    <citation type="submission" date="2020-04" db="EMBL/GenBank/DDBJ databases">
        <title>Perkinsus chesapeaki whole genome sequence.</title>
        <authorList>
            <person name="Bogema D.R."/>
        </authorList>
    </citation>
    <scope>NUCLEOTIDE SEQUENCE [LARGE SCALE GENOMIC DNA]</scope>
    <source>
        <strain evidence="2">ATCC PRA-425</strain>
    </source>
</reference>
<dbReference type="EMBL" id="JAAPAO010000193">
    <property type="protein sequence ID" value="KAF4668312.1"/>
    <property type="molecule type" value="Genomic_DNA"/>
</dbReference>
<evidence type="ECO:0000256" key="1">
    <source>
        <dbReference type="SAM" id="SignalP"/>
    </source>
</evidence>
<feature type="chain" id="PRO_5029497346" evidence="1">
    <location>
        <begin position="18"/>
        <end position="141"/>
    </location>
</feature>
<protein>
    <submittedName>
        <fullName evidence="2">Uncharacterized protein</fullName>
    </submittedName>
</protein>
<organism evidence="2 3">
    <name type="scientific">Perkinsus chesapeaki</name>
    <name type="common">Clam parasite</name>
    <name type="synonym">Perkinsus andrewsi</name>
    <dbReference type="NCBI Taxonomy" id="330153"/>
    <lineage>
        <taxon>Eukaryota</taxon>
        <taxon>Sar</taxon>
        <taxon>Alveolata</taxon>
        <taxon>Perkinsozoa</taxon>
        <taxon>Perkinsea</taxon>
        <taxon>Perkinsida</taxon>
        <taxon>Perkinsidae</taxon>
        <taxon>Perkinsus</taxon>
    </lineage>
</organism>
<proteinExistence type="predicted"/>
<keyword evidence="3" id="KW-1185">Reference proteome</keyword>
<name>A0A7J6M9P4_PERCH</name>
<gene>
    <name evidence="2" type="ORF">FOL47_003087</name>
</gene>
<comment type="caution">
    <text evidence="2">The sequence shown here is derived from an EMBL/GenBank/DDBJ whole genome shotgun (WGS) entry which is preliminary data.</text>
</comment>
<dbReference type="Proteomes" id="UP000591131">
    <property type="component" value="Unassembled WGS sequence"/>
</dbReference>